<accession>G4CVU8</accession>
<dbReference type="AlphaFoldDB" id="G4CVU8"/>
<dbReference type="HOGENOM" id="CLU_2619226_0_0_11"/>
<evidence type="ECO:0000313" key="2">
    <source>
        <dbReference type="Proteomes" id="UP000005332"/>
    </source>
</evidence>
<proteinExistence type="predicted"/>
<sequence>MFRVVVVCVGTNLRPRLPINTGFVHAEVALKGLAPQIAKTEHAEGEGASLAVISCQCETTHISPRSLGAGSSYSYYPE</sequence>
<organism evidence="1 2">
    <name type="scientific">Cutibacterium avidum ATCC 25577</name>
    <dbReference type="NCBI Taxonomy" id="997355"/>
    <lineage>
        <taxon>Bacteria</taxon>
        <taxon>Bacillati</taxon>
        <taxon>Actinomycetota</taxon>
        <taxon>Actinomycetes</taxon>
        <taxon>Propionibacteriales</taxon>
        <taxon>Propionibacteriaceae</taxon>
        <taxon>Cutibacterium</taxon>
    </lineage>
</organism>
<dbReference type="PATRIC" id="fig|997355.3.peg.642"/>
<evidence type="ECO:0000313" key="1">
    <source>
        <dbReference type="EMBL" id="EGY78486.1"/>
    </source>
</evidence>
<protein>
    <submittedName>
        <fullName evidence="1">Uncharacterized protein</fullName>
    </submittedName>
</protein>
<dbReference type="Proteomes" id="UP000005332">
    <property type="component" value="Unassembled WGS sequence"/>
</dbReference>
<comment type="caution">
    <text evidence="1">The sequence shown here is derived from an EMBL/GenBank/DDBJ whole genome shotgun (WGS) entry which is preliminary data.</text>
</comment>
<keyword evidence="2" id="KW-1185">Reference proteome</keyword>
<reference evidence="1 2" key="1">
    <citation type="submission" date="2011-06" db="EMBL/GenBank/DDBJ databases">
        <authorList>
            <person name="Muzny D."/>
            <person name="Qin X."/>
            <person name="Deng J."/>
            <person name="Jiang H."/>
            <person name="Liu Y."/>
            <person name="Qu J."/>
            <person name="Song X.-Z."/>
            <person name="Zhang L."/>
            <person name="Thornton R."/>
            <person name="Coyle M."/>
            <person name="Francisco L."/>
            <person name="Jackson L."/>
            <person name="Javaid M."/>
            <person name="Korchina V."/>
            <person name="Kovar C."/>
            <person name="Mata R."/>
            <person name="Mathew T."/>
            <person name="Ngo R."/>
            <person name="Nguyen L."/>
            <person name="Nguyen N."/>
            <person name="Okwuonu G."/>
            <person name="Ongeri F."/>
            <person name="Pham C."/>
            <person name="Simmons D."/>
            <person name="Wilczek-Boney K."/>
            <person name="Hale W."/>
            <person name="Jakkamsetti A."/>
            <person name="Pham P."/>
            <person name="Ruth R."/>
            <person name="San Lucas F."/>
            <person name="Warren J."/>
            <person name="Zhang J."/>
            <person name="Zhao Z."/>
            <person name="Zhou C."/>
            <person name="Zhu D."/>
            <person name="Lee S."/>
            <person name="Bess C."/>
            <person name="Blankenburg K."/>
            <person name="Forbes L."/>
            <person name="Fu Q."/>
            <person name="Gubbala S."/>
            <person name="Hirani K."/>
            <person name="Jayaseelan J.C."/>
            <person name="Lara F."/>
            <person name="Munidasa M."/>
            <person name="Palculict T."/>
            <person name="Patil S."/>
            <person name="Pu L.-L."/>
            <person name="Saada N."/>
            <person name="Tang L."/>
            <person name="Weissenberger G."/>
            <person name="Zhu Y."/>
            <person name="Hemphill L."/>
            <person name="Shang Y."/>
            <person name="Youmans B."/>
            <person name="Ayvaz T."/>
            <person name="Ross M."/>
            <person name="Santibanez J."/>
            <person name="Aqrawi P."/>
            <person name="Gross S."/>
            <person name="Joshi V."/>
            <person name="Fowler G."/>
            <person name="Nazareth L."/>
            <person name="Reid J."/>
            <person name="Worley K."/>
            <person name="Petrosino J."/>
            <person name="Highlander S."/>
            <person name="Gibbs R."/>
        </authorList>
    </citation>
    <scope>NUCLEOTIDE SEQUENCE [LARGE SCALE GENOMIC DNA]</scope>
    <source>
        <strain evidence="1 2">ATCC 25577</strain>
    </source>
</reference>
<gene>
    <name evidence="1" type="ORF">HMPREF9153_0655</name>
</gene>
<name>G4CVU8_9ACTN</name>
<dbReference type="EMBL" id="AGBA01000007">
    <property type="protein sequence ID" value="EGY78486.1"/>
    <property type="molecule type" value="Genomic_DNA"/>
</dbReference>